<evidence type="ECO:0000313" key="2">
    <source>
        <dbReference type="Proteomes" id="UP000812440"/>
    </source>
</evidence>
<protein>
    <submittedName>
        <fullName evidence="1">Uncharacterized protein</fullName>
    </submittedName>
</protein>
<evidence type="ECO:0000313" key="1">
    <source>
        <dbReference type="EMBL" id="KAG8438979.1"/>
    </source>
</evidence>
<dbReference type="Proteomes" id="UP000812440">
    <property type="component" value="Chromosome 3"/>
</dbReference>
<dbReference type="AlphaFoldDB" id="A0A8T2J144"/>
<reference evidence="1" key="1">
    <citation type="thesis" date="2020" institute="ProQuest LLC" country="789 East Eisenhower Parkway, Ann Arbor, MI, USA">
        <title>Comparative Genomics and Chromosome Evolution.</title>
        <authorList>
            <person name="Mudd A.B."/>
        </authorList>
    </citation>
    <scope>NUCLEOTIDE SEQUENCE</scope>
    <source>
        <strain evidence="1">Female2</strain>
        <tissue evidence="1">Blood</tissue>
    </source>
</reference>
<organism evidence="1 2">
    <name type="scientific">Hymenochirus boettgeri</name>
    <name type="common">Congo dwarf clawed frog</name>
    <dbReference type="NCBI Taxonomy" id="247094"/>
    <lineage>
        <taxon>Eukaryota</taxon>
        <taxon>Metazoa</taxon>
        <taxon>Chordata</taxon>
        <taxon>Craniata</taxon>
        <taxon>Vertebrata</taxon>
        <taxon>Euteleostomi</taxon>
        <taxon>Amphibia</taxon>
        <taxon>Batrachia</taxon>
        <taxon>Anura</taxon>
        <taxon>Pipoidea</taxon>
        <taxon>Pipidae</taxon>
        <taxon>Pipinae</taxon>
        <taxon>Hymenochirus</taxon>
    </lineage>
</organism>
<comment type="caution">
    <text evidence="1">The sequence shown here is derived from an EMBL/GenBank/DDBJ whole genome shotgun (WGS) entry which is preliminary data.</text>
</comment>
<accession>A0A8T2J144</accession>
<name>A0A8T2J144_9PIPI</name>
<sequence length="59" mass="6867">MAMISLTNKDLFYNFKQARNLSHYMLFCCSYSNSSLPGKKVRLGVQVLSRSFYLTFCRS</sequence>
<proteinExistence type="predicted"/>
<gene>
    <name evidence="1" type="ORF">GDO86_005241</name>
</gene>
<dbReference type="EMBL" id="JAACNH010000006">
    <property type="protein sequence ID" value="KAG8438979.1"/>
    <property type="molecule type" value="Genomic_DNA"/>
</dbReference>
<keyword evidence="2" id="KW-1185">Reference proteome</keyword>